<gene>
    <name evidence="2" type="ORF">BD289DRAFT_90436</name>
</gene>
<reference evidence="2 3" key="1">
    <citation type="journal article" date="2018" name="Mycol. Prog.">
        <title>Coniella lustricola, a new species from submerged detritus.</title>
        <authorList>
            <person name="Raudabaugh D.B."/>
            <person name="Iturriaga T."/>
            <person name="Carver A."/>
            <person name="Mondo S."/>
            <person name="Pangilinan J."/>
            <person name="Lipzen A."/>
            <person name="He G."/>
            <person name="Amirebrahimi M."/>
            <person name="Grigoriev I.V."/>
            <person name="Miller A.N."/>
        </authorList>
    </citation>
    <scope>NUCLEOTIDE SEQUENCE [LARGE SCALE GENOMIC DNA]</scope>
    <source>
        <strain evidence="2 3">B22-T-1</strain>
    </source>
</reference>
<feature type="compositionally biased region" description="Polar residues" evidence="1">
    <location>
        <begin position="49"/>
        <end position="68"/>
    </location>
</feature>
<name>A0A2T3AGY4_9PEZI</name>
<evidence type="ECO:0000256" key="1">
    <source>
        <dbReference type="SAM" id="MobiDB-lite"/>
    </source>
</evidence>
<dbReference type="Proteomes" id="UP000241462">
    <property type="component" value="Unassembled WGS sequence"/>
</dbReference>
<organism evidence="2 3">
    <name type="scientific">Coniella lustricola</name>
    <dbReference type="NCBI Taxonomy" id="2025994"/>
    <lineage>
        <taxon>Eukaryota</taxon>
        <taxon>Fungi</taxon>
        <taxon>Dikarya</taxon>
        <taxon>Ascomycota</taxon>
        <taxon>Pezizomycotina</taxon>
        <taxon>Sordariomycetes</taxon>
        <taxon>Sordariomycetidae</taxon>
        <taxon>Diaporthales</taxon>
        <taxon>Schizoparmaceae</taxon>
        <taxon>Coniella</taxon>
    </lineage>
</organism>
<dbReference type="InParanoid" id="A0A2T3AGY4"/>
<sequence length="395" mass="43921">MGSAPQPEKHSKSDAAYKPDRSQFREMDLYYDSKKGRILSSHVRDSRARGNQPQHTATSTSPDISNHRLSLRHPPLTKYHHTSEAPGSLELHSPIPTKVQEVLAQSGIFDNIGISTAIRHKTGTATVGRLTGRLDWEDLDVRKYNASKVEVPRDRPIQIVRYQDRGTMVKEISSFPQSPPETAQKAAPLSSNNHFESTGRIKDAKHAVVEQTCCSDAAVIDVVSFVEETADRRAQPDTAKESVVQVNSVFIPEQPTPPKAAMILKIEAAAEQLEGSNSFQSEHMKQGTKSIRVGQPSSPVFKYFNVQRSARAYQAGLHRGLTDFESAMLVGGPKPEHYHHLVTTMIESPFRRVISGTSSSTYELQPELQHQHIIAADMHGVEVGRARHISLIHRR</sequence>
<dbReference type="EMBL" id="KZ678390">
    <property type="protein sequence ID" value="PSR97504.1"/>
    <property type="molecule type" value="Genomic_DNA"/>
</dbReference>
<evidence type="ECO:0000313" key="3">
    <source>
        <dbReference type="Proteomes" id="UP000241462"/>
    </source>
</evidence>
<feature type="region of interest" description="Disordered" evidence="1">
    <location>
        <begin position="174"/>
        <end position="194"/>
    </location>
</feature>
<dbReference type="AlphaFoldDB" id="A0A2T3AGY4"/>
<accession>A0A2T3AGY4</accession>
<proteinExistence type="predicted"/>
<feature type="region of interest" description="Disordered" evidence="1">
    <location>
        <begin position="1"/>
        <end position="70"/>
    </location>
</feature>
<evidence type="ECO:0000313" key="2">
    <source>
        <dbReference type="EMBL" id="PSR97504.1"/>
    </source>
</evidence>
<feature type="compositionally biased region" description="Basic and acidic residues" evidence="1">
    <location>
        <begin position="7"/>
        <end position="35"/>
    </location>
</feature>
<keyword evidence="3" id="KW-1185">Reference proteome</keyword>
<protein>
    <submittedName>
        <fullName evidence="2">Uncharacterized protein</fullName>
    </submittedName>
</protein>